<sequence>MASSTFIITILVAIHLMFVPSISAYQGTTTYEDHDQHHCHDQMQHQSLSYCKQFLTHGSFQTSHSKYIVLQTRLGVMDRPEQQLQECCGQLRQVDESCRCKGLRHIVQEQAKKGELPRKEMHKFVMRAENLPEMCSLAHHRCHIGLGGNY</sequence>
<evidence type="ECO:0000256" key="4">
    <source>
        <dbReference type="SAM" id="SignalP"/>
    </source>
</evidence>
<dbReference type="PANTHER" id="PTHR35496:SF4">
    <property type="entry name" value="2S SULFUR-RICH SEED STORAGE PROTEIN 2-LIKE"/>
    <property type="match status" value="1"/>
</dbReference>
<name>A0A6P8ECA9_PUNGR</name>
<dbReference type="OrthoDB" id="1922883at2759"/>
<dbReference type="InterPro" id="IPR000617">
    <property type="entry name" value="Napin/2SS/CON"/>
</dbReference>
<keyword evidence="4" id="KW-0732">Signal</keyword>
<evidence type="ECO:0000313" key="6">
    <source>
        <dbReference type="Proteomes" id="UP000515151"/>
    </source>
</evidence>
<dbReference type="PANTHER" id="PTHR35496">
    <property type="entry name" value="2S SEED STORAGE PROTEIN 1-RELATED"/>
    <property type="match status" value="1"/>
</dbReference>
<evidence type="ECO:0000259" key="5">
    <source>
        <dbReference type="SMART" id="SM00499"/>
    </source>
</evidence>
<organism evidence="6 7">
    <name type="scientific">Punica granatum</name>
    <name type="common">Pomegranate</name>
    <dbReference type="NCBI Taxonomy" id="22663"/>
    <lineage>
        <taxon>Eukaryota</taxon>
        <taxon>Viridiplantae</taxon>
        <taxon>Streptophyta</taxon>
        <taxon>Embryophyta</taxon>
        <taxon>Tracheophyta</taxon>
        <taxon>Spermatophyta</taxon>
        <taxon>Magnoliopsida</taxon>
        <taxon>eudicotyledons</taxon>
        <taxon>Gunneridae</taxon>
        <taxon>Pentapetalae</taxon>
        <taxon>rosids</taxon>
        <taxon>malvids</taxon>
        <taxon>Myrtales</taxon>
        <taxon>Lythraceae</taxon>
        <taxon>Punica</taxon>
    </lineage>
</organism>
<comment type="similarity">
    <text evidence="1">Belongs to the 2S seed storage albumins family.</text>
</comment>
<proteinExistence type="inferred from homology"/>
<evidence type="ECO:0000256" key="3">
    <source>
        <dbReference type="ARBA" id="ARBA00023129"/>
    </source>
</evidence>
<reference evidence="6" key="1">
    <citation type="journal article" date="2020" name="Plant Biotechnol. J.">
        <title>The pomegranate (Punica granatum L.) draft genome dissects genetic divergence between soft- and hard-seeded cultivars.</title>
        <authorList>
            <person name="Luo X."/>
            <person name="Li H."/>
            <person name="Wu Z."/>
            <person name="Yao W."/>
            <person name="Zhao P."/>
            <person name="Cao D."/>
            <person name="Yu H."/>
            <person name="Li K."/>
            <person name="Poudel K."/>
            <person name="Zhao D."/>
            <person name="Zhang F."/>
            <person name="Xia X."/>
            <person name="Chen L."/>
            <person name="Wang Q."/>
            <person name="Jing D."/>
            <person name="Cao S."/>
        </authorList>
    </citation>
    <scope>NUCLEOTIDE SEQUENCE [LARGE SCALE GENOMIC DNA]</scope>
    <source>
        <strain evidence="6">cv. Tunisia</strain>
    </source>
</reference>
<dbReference type="Gene3D" id="1.10.110.10">
    <property type="entry name" value="Plant lipid-transfer and hydrophobic proteins"/>
    <property type="match status" value="1"/>
</dbReference>
<dbReference type="SMART" id="SM00499">
    <property type="entry name" value="AAI"/>
    <property type="match status" value="1"/>
</dbReference>
<dbReference type="Proteomes" id="UP000515151">
    <property type="component" value="Chromosome 7"/>
</dbReference>
<evidence type="ECO:0000256" key="1">
    <source>
        <dbReference type="ARBA" id="ARBA00008262"/>
    </source>
</evidence>
<dbReference type="GO" id="GO:0045735">
    <property type="term" value="F:nutrient reservoir activity"/>
    <property type="evidence" value="ECO:0007669"/>
    <property type="project" value="UniProtKB-KW"/>
</dbReference>
<dbReference type="Pfam" id="PF00234">
    <property type="entry name" value="Tryp_alpha_amyl"/>
    <property type="match status" value="1"/>
</dbReference>
<dbReference type="RefSeq" id="XP_031404665.1">
    <property type="nucleotide sequence ID" value="XM_031548805.1"/>
</dbReference>
<feature type="chain" id="PRO_5027664951" evidence="4">
    <location>
        <begin position="25"/>
        <end position="150"/>
    </location>
</feature>
<dbReference type="InterPro" id="IPR036312">
    <property type="entry name" value="Bifun_inhib/LTP/seed_sf"/>
</dbReference>
<evidence type="ECO:0000313" key="7">
    <source>
        <dbReference type="RefSeq" id="XP_031404665.1"/>
    </source>
</evidence>
<dbReference type="GeneID" id="116213754"/>
<feature type="domain" description="Bifunctional inhibitor/plant lipid transfer protein/seed storage helical" evidence="5">
    <location>
        <begin position="51"/>
        <end position="142"/>
    </location>
</feature>
<reference evidence="7" key="2">
    <citation type="submission" date="2025-08" db="UniProtKB">
        <authorList>
            <consortium name="RefSeq"/>
        </authorList>
    </citation>
    <scope>IDENTIFICATION</scope>
    <source>
        <tissue evidence="7">Leaf</tissue>
    </source>
</reference>
<dbReference type="SUPFAM" id="SSF47699">
    <property type="entry name" value="Bifunctional inhibitor/lipid-transfer protein/seed storage 2S albumin"/>
    <property type="match status" value="1"/>
</dbReference>
<keyword evidence="6" id="KW-1185">Reference proteome</keyword>
<protein>
    <submittedName>
        <fullName evidence="7">2S sulfur-rich seed storage protein 1-like isoform X1</fullName>
    </submittedName>
</protein>
<gene>
    <name evidence="7" type="primary">LOC116213754</name>
</gene>
<keyword evidence="3" id="KW-0708">Seed storage protein</keyword>
<dbReference type="InterPro" id="IPR016140">
    <property type="entry name" value="Bifunc_inhib/LTP/seed_store"/>
</dbReference>
<dbReference type="CDD" id="cd00261">
    <property type="entry name" value="AAI_SS"/>
    <property type="match status" value="1"/>
</dbReference>
<evidence type="ECO:0000256" key="2">
    <source>
        <dbReference type="ARBA" id="ARBA00022761"/>
    </source>
</evidence>
<keyword evidence="2" id="KW-0758">Storage protein</keyword>
<accession>A0A6P8ECA9</accession>
<feature type="signal peptide" evidence="4">
    <location>
        <begin position="1"/>
        <end position="24"/>
    </location>
</feature>
<dbReference type="AlphaFoldDB" id="A0A6P8ECA9"/>